<organism evidence="15 16">
    <name type="scientific">Serendipita indica (strain DSM 11827)</name>
    <name type="common">Root endophyte fungus</name>
    <name type="synonym">Piriformospora indica</name>
    <dbReference type="NCBI Taxonomy" id="1109443"/>
    <lineage>
        <taxon>Eukaryota</taxon>
        <taxon>Fungi</taxon>
        <taxon>Dikarya</taxon>
        <taxon>Basidiomycota</taxon>
        <taxon>Agaricomycotina</taxon>
        <taxon>Agaricomycetes</taxon>
        <taxon>Sebacinales</taxon>
        <taxon>Serendipitaceae</taxon>
        <taxon>Serendipita</taxon>
    </lineage>
</organism>
<dbReference type="GO" id="GO:0030674">
    <property type="term" value="F:protein-macromolecule adaptor activity"/>
    <property type="evidence" value="ECO:0007669"/>
    <property type="project" value="TreeGrafter"/>
</dbReference>
<evidence type="ECO:0000256" key="6">
    <source>
        <dbReference type="ARBA" id="ARBA00022816"/>
    </source>
</evidence>
<dbReference type="Proteomes" id="UP000007148">
    <property type="component" value="Unassembled WGS sequence"/>
</dbReference>
<dbReference type="EMBL" id="CAFZ01000155">
    <property type="protein sequence ID" value="CCA72255.1"/>
    <property type="molecule type" value="Genomic_DNA"/>
</dbReference>
<dbReference type="GO" id="GO:0031965">
    <property type="term" value="C:nuclear membrane"/>
    <property type="evidence" value="ECO:0007669"/>
    <property type="project" value="UniProtKB-SubCell"/>
</dbReference>
<dbReference type="Pfam" id="PF09531">
    <property type="entry name" value="Ndc1_Nup"/>
    <property type="match status" value="1"/>
</dbReference>
<feature type="transmembrane region" description="Helical" evidence="14">
    <location>
        <begin position="210"/>
        <end position="227"/>
    </location>
</feature>
<comment type="caution">
    <text evidence="15">The sequence shown here is derived from an EMBL/GenBank/DDBJ whole genome shotgun (WGS) entry which is preliminary data.</text>
</comment>
<keyword evidence="10" id="KW-0906">Nuclear pore complex</keyword>
<reference evidence="15 16" key="1">
    <citation type="journal article" date="2011" name="PLoS Pathog.">
        <title>Endophytic Life Strategies Decoded by Genome and Transcriptome Analyses of the Mutualistic Root Symbiont Piriformospora indica.</title>
        <authorList>
            <person name="Zuccaro A."/>
            <person name="Lahrmann U."/>
            <person name="Guldener U."/>
            <person name="Langen G."/>
            <person name="Pfiffi S."/>
            <person name="Biedenkopf D."/>
            <person name="Wong P."/>
            <person name="Samans B."/>
            <person name="Grimm C."/>
            <person name="Basiewicz M."/>
            <person name="Murat C."/>
            <person name="Martin F."/>
            <person name="Kogel K.H."/>
        </authorList>
    </citation>
    <scope>NUCLEOTIDE SEQUENCE [LARGE SCALE GENOMIC DNA]</scope>
    <source>
        <strain evidence="15 16">DSM 11827</strain>
    </source>
</reference>
<evidence type="ECO:0008006" key="17">
    <source>
        <dbReference type="Google" id="ProtNLM"/>
    </source>
</evidence>
<dbReference type="GO" id="GO:0006999">
    <property type="term" value="P:nuclear pore organization"/>
    <property type="evidence" value="ECO:0007669"/>
    <property type="project" value="TreeGrafter"/>
</dbReference>
<gene>
    <name evidence="15" type="ORF">PIIN_06189</name>
</gene>
<dbReference type="GO" id="GO:0051028">
    <property type="term" value="P:mRNA transport"/>
    <property type="evidence" value="ECO:0007669"/>
    <property type="project" value="UniProtKB-KW"/>
</dbReference>
<keyword evidence="7" id="KW-0653">Protein transport</keyword>
<feature type="transmembrane region" description="Helical" evidence="14">
    <location>
        <begin position="157"/>
        <end position="173"/>
    </location>
</feature>
<dbReference type="InParanoid" id="G4TLR2"/>
<evidence type="ECO:0000256" key="1">
    <source>
        <dbReference type="ARBA" id="ARBA00004232"/>
    </source>
</evidence>
<dbReference type="HOGENOM" id="CLU_026454_0_0_1"/>
<keyword evidence="9" id="KW-0811">Translocation</keyword>
<dbReference type="PANTHER" id="PTHR13269">
    <property type="entry name" value="NUCLEOPORIN NDC1"/>
    <property type="match status" value="1"/>
</dbReference>
<dbReference type="PANTHER" id="PTHR13269:SF6">
    <property type="entry name" value="NUCLEOPORIN NDC1"/>
    <property type="match status" value="1"/>
</dbReference>
<keyword evidence="4" id="KW-0813">Transport</keyword>
<dbReference type="InterPro" id="IPR019049">
    <property type="entry name" value="Nucleoporin_prot_Ndc1/Nup"/>
</dbReference>
<keyword evidence="8 14" id="KW-1133">Transmembrane helix</keyword>
<feature type="transmembrane region" description="Helical" evidence="14">
    <location>
        <begin position="114"/>
        <end position="137"/>
    </location>
</feature>
<dbReference type="GO" id="GO:0070631">
    <property type="term" value="P:spindle pole body localization"/>
    <property type="evidence" value="ECO:0007669"/>
    <property type="project" value="TreeGrafter"/>
</dbReference>
<keyword evidence="6" id="KW-0509">mRNA transport</keyword>
<sequence length="665" mass="73182">MALTASRARPPLPASQQYEALARWVLNKRLGTLSMYTGFAVMVTTALLAVCTQRTITFLAIITVPSFTTLMCLSFILPLVLLRRWTLKAIPEPYPSYSALFRSLARAPSTYRNLGITCGSFASFALLNALCAALLGAHDWHLFMPTKRHAVNLNEKVVFLMLGNSLVGVVLAMKDMLQRRETVKWPTKVSLKPHTLFDHASKSFTFKGSAFFASSTVIGYSIVYALFRKSVYRTLMRLPLIGGFFKPFIFQAARPSTSIPITFHLMPRLLLLALICTMHYENVQAFFDSLAGRGMLVARDSSDPDACIKSGLELQDPYYKHFAFLELAHMARKGPTERRVAVFNDPQKWNFISRTCFKTMGEDYGHLRRRGKPPPPPPAAAPPTPARSLAPVTPRKSSVIPNLNSSVYKPLPPPSPGSLFVKSLLSSTSSPSTTQGEGSAAPDGTAGSGSPSSSLRASAMPSIFVTKVAVEPSPAVDAAPVPPPAQPTPGIIQMVKKGIGFVFGQLTAHVPAVKTGDEPFFILPAFLQEWRKQVEKERIQFTVEEVLKRQSLDRYCVQILTGFTVASLTEDSYGTLQQDIPKVLEVLVSTLIALEEYTQELATSPMAMSADAWQVEVAIMEQVTPFADDIRRALGDILYTFGDRLNVFRLPPAVARRLQLMVSVM</sequence>
<comment type="similarity">
    <text evidence="3">Belongs to the NDC1 family.</text>
</comment>
<feature type="region of interest" description="Disordered" evidence="13">
    <location>
        <begin position="364"/>
        <end position="396"/>
    </location>
</feature>
<keyword evidence="11 14" id="KW-0472">Membrane</keyword>
<keyword evidence="12" id="KW-0539">Nucleus</keyword>
<feature type="transmembrane region" description="Helical" evidence="14">
    <location>
        <begin position="56"/>
        <end position="82"/>
    </location>
</feature>
<evidence type="ECO:0000256" key="4">
    <source>
        <dbReference type="ARBA" id="ARBA00022448"/>
    </source>
</evidence>
<feature type="region of interest" description="Disordered" evidence="13">
    <location>
        <begin position="419"/>
        <end position="456"/>
    </location>
</feature>
<dbReference type="AlphaFoldDB" id="G4TLR2"/>
<keyword evidence="5 14" id="KW-0812">Transmembrane</keyword>
<dbReference type="OMA" id="PYYLNGH"/>
<dbReference type="GO" id="GO:0005816">
    <property type="term" value="C:spindle pole body"/>
    <property type="evidence" value="ECO:0007669"/>
    <property type="project" value="TreeGrafter"/>
</dbReference>
<name>G4TLR2_SERID</name>
<evidence type="ECO:0000256" key="3">
    <source>
        <dbReference type="ARBA" id="ARBA00005760"/>
    </source>
</evidence>
<evidence type="ECO:0000313" key="16">
    <source>
        <dbReference type="Proteomes" id="UP000007148"/>
    </source>
</evidence>
<protein>
    <recommendedName>
        <fullName evidence="17">Nucleoporin protein Ndc1-Nup</fullName>
    </recommendedName>
</protein>
<evidence type="ECO:0000256" key="5">
    <source>
        <dbReference type="ARBA" id="ARBA00022692"/>
    </source>
</evidence>
<dbReference type="eggNOG" id="ENOG502S8WN">
    <property type="taxonomic scope" value="Eukaryota"/>
</dbReference>
<evidence type="ECO:0000256" key="12">
    <source>
        <dbReference type="ARBA" id="ARBA00023242"/>
    </source>
</evidence>
<accession>G4TLR2</accession>
<evidence type="ECO:0000256" key="10">
    <source>
        <dbReference type="ARBA" id="ARBA00023132"/>
    </source>
</evidence>
<evidence type="ECO:0000256" key="11">
    <source>
        <dbReference type="ARBA" id="ARBA00023136"/>
    </source>
</evidence>
<evidence type="ECO:0000256" key="9">
    <source>
        <dbReference type="ARBA" id="ARBA00023010"/>
    </source>
</evidence>
<feature type="compositionally biased region" description="Pro residues" evidence="13">
    <location>
        <begin position="373"/>
        <end position="385"/>
    </location>
</feature>
<dbReference type="STRING" id="1109443.G4TLR2"/>
<evidence type="ECO:0000313" key="15">
    <source>
        <dbReference type="EMBL" id="CCA72255.1"/>
    </source>
</evidence>
<evidence type="ECO:0000256" key="8">
    <source>
        <dbReference type="ARBA" id="ARBA00022989"/>
    </source>
</evidence>
<evidence type="ECO:0000256" key="14">
    <source>
        <dbReference type="SAM" id="Phobius"/>
    </source>
</evidence>
<evidence type="ECO:0000256" key="2">
    <source>
        <dbReference type="ARBA" id="ARBA00004567"/>
    </source>
</evidence>
<dbReference type="GO" id="GO:0070762">
    <property type="term" value="C:nuclear pore transmembrane ring"/>
    <property type="evidence" value="ECO:0007669"/>
    <property type="project" value="TreeGrafter"/>
</dbReference>
<comment type="subcellular location">
    <subcellularLocation>
        <location evidence="1">Nucleus membrane</location>
        <topology evidence="1">Multi-pass membrane protein</topology>
    </subcellularLocation>
    <subcellularLocation>
        <location evidence="2">Nucleus</location>
        <location evidence="2">Nuclear pore complex</location>
    </subcellularLocation>
</comment>
<proteinExistence type="inferred from homology"/>
<keyword evidence="16" id="KW-1185">Reference proteome</keyword>
<evidence type="ECO:0000256" key="7">
    <source>
        <dbReference type="ARBA" id="ARBA00022927"/>
    </source>
</evidence>
<dbReference type="OrthoDB" id="67850at2759"/>
<dbReference type="GO" id="GO:0015031">
    <property type="term" value="P:protein transport"/>
    <property type="evidence" value="ECO:0007669"/>
    <property type="project" value="UniProtKB-KW"/>
</dbReference>
<evidence type="ECO:0000256" key="13">
    <source>
        <dbReference type="SAM" id="MobiDB-lite"/>
    </source>
</evidence>
<feature type="transmembrane region" description="Helical" evidence="14">
    <location>
        <begin position="33"/>
        <end position="50"/>
    </location>
</feature>